<gene>
    <name evidence="4" type="ORF">GCM10011516_07580</name>
</gene>
<dbReference type="Gene3D" id="3.55.50.30">
    <property type="match status" value="1"/>
</dbReference>
<reference evidence="4" key="2">
    <citation type="submission" date="2020-09" db="EMBL/GenBank/DDBJ databases">
        <authorList>
            <person name="Sun Q."/>
            <person name="Zhou Y."/>
        </authorList>
    </citation>
    <scope>NUCLEOTIDE SEQUENCE</scope>
    <source>
        <strain evidence="4">CGMCC 1.15966</strain>
    </source>
</reference>
<evidence type="ECO:0000259" key="2">
    <source>
        <dbReference type="Pfam" id="PF04773"/>
    </source>
</evidence>
<name>A0A8H9FZD1_9SPHI</name>
<dbReference type="PANTHER" id="PTHR30273:SF2">
    <property type="entry name" value="PROTEIN FECR"/>
    <property type="match status" value="1"/>
</dbReference>
<evidence type="ECO:0000313" key="4">
    <source>
        <dbReference type="EMBL" id="GGE12287.1"/>
    </source>
</evidence>
<feature type="transmembrane region" description="Helical" evidence="1">
    <location>
        <begin position="35"/>
        <end position="54"/>
    </location>
</feature>
<evidence type="ECO:0000259" key="3">
    <source>
        <dbReference type="Pfam" id="PF16344"/>
    </source>
</evidence>
<reference evidence="4" key="1">
    <citation type="journal article" date="2014" name="Int. J. Syst. Evol. Microbiol.">
        <title>Complete genome sequence of Corynebacterium casei LMG S-19264T (=DSM 44701T), isolated from a smear-ripened cheese.</title>
        <authorList>
            <consortium name="US DOE Joint Genome Institute (JGI-PGF)"/>
            <person name="Walter F."/>
            <person name="Albersmeier A."/>
            <person name="Kalinowski J."/>
            <person name="Ruckert C."/>
        </authorList>
    </citation>
    <scope>NUCLEOTIDE SEQUENCE</scope>
    <source>
        <strain evidence="4">CGMCC 1.15966</strain>
    </source>
</reference>
<evidence type="ECO:0000313" key="5">
    <source>
        <dbReference type="Proteomes" id="UP000614460"/>
    </source>
</evidence>
<dbReference type="InterPro" id="IPR012373">
    <property type="entry name" value="Ferrdict_sens_TM"/>
</dbReference>
<dbReference type="Pfam" id="PF04773">
    <property type="entry name" value="FecR"/>
    <property type="match status" value="1"/>
</dbReference>
<keyword evidence="1" id="KW-1133">Transmembrane helix</keyword>
<dbReference type="GO" id="GO:0016989">
    <property type="term" value="F:sigma factor antagonist activity"/>
    <property type="evidence" value="ECO:0007669"/>
    <property type="project" value="TreeGrafter"/>
</dbReference>
<dbReference type="Proteomes" id="UP000614460">
    <property type="component" value="Unassembled WGS sequence"/>
</dbReference>
<sequence>MEDMNENKKENLGVEIHERIFQSIRKDRNRETKKNLTKLSLVVIAIISVTVLFVKRDLLNSYFRDENGREITADFLAGTLTESDNNSIKSDSLHIGKDKNEAIYLDQSQNRMVMNIAKMDLDDKDILNIKTGLGGFYRVELPDGSIVNLNANSNLHYAASYMRDRKLTLSGEAYFEVKKMIVDDKRMPFEVKTDQQTIKVLGTQFNVRTSSGFEETLLFEGSLDVRAVKSSKSNILSPGDLIRVAANQISRNKLNEGEIEELVAWKEGFLYYDNRSLNYILEDLKKYYDFDYNVSEVPNDNFTIYLARENNLEELISLLNEASFLNLKLQNKTIQFSKK</sequence>
<evidence type="ECO:0000256" key="1">
    <source>
        <dbReference type="SAM" id="Phobius"/>
    </source>
</evidence>
<keyword evidence="1" id="KW-0472">Membrane</keyword>
<dbReference type="Gene3D" id="2.60.120.1440">
    <property type="match status" value="1"/>
</dbReference>
<evidence type="ECO:0008006" key="6">
    <source>
        <dbReference type="Google" id="ProtNLM"/>
    </source>
</evidence>
<accession>A0A8H9FZD1</accession>
<dbReference type="EMBL" id="BMKM01000001">
    <property type="protein sequence ID" value="GGE12287.1"/>
    <property type="molecule type" value="Genomic_DNA"/>
</dbReference>
<protein>
    <recommendedName>
        <fullName evidence="6">FecR family protein</fullName>
    </recommendedName>
</protein>
<dbReference type="InterPro" id="IPR032508">
    <property type="entry name" value="FecR_C"/>
</dbReference>
<dbReference type="PANTHER" id="PTHR30273">
    <property type="entry name" value="PERIPLASMIC SIGNAL SENSOR AND SIGMA FACTOR ACTIVATOR FECR-RELATED"/>
    <property type="match status" value="1"/>
</dbReference>
<keyword evidence="1" id="KW-0812">Transmembrane</keyword>
<keyword evidence="5" id="KW-1185">Reference proteome</keyword>
<dbReference type="AlphaFoldDB" id="A0A8H9FZD1"/>
<proteinExistence type="predicted"/>
<dbReference type="InterPro" id="IPR006860">
    <property type="entry name" value="FecR"/>
</dbReference>
<organism evidence="4 5">
    <name type="scientific">Sphingobacterium cellulitidis</name>
    <dbReference type="NCBI Taxonomy" id="1768011"/>
    <lineage>
        <taxon>Bacteria</taxon>
        <taxon>Pseudomonadati</taxon>
        <taxon>Bacteroidota</taxon>
        <taxon>Sphingobacteriia</taxon>
        <taxon>Sphingobacteriales</taxon>
        <taxon>Sphingobacteriaceae</taxon>
        <taxon>Sphingobacterium</taxon>
    </lineage>
</organism>
<comment type="caution">
    <text evidence="4">The sequence shown here is derived from an EMBL/GenBank/DDBJ whole genome shotgun (WGS) entry which is preliminary data.</text>
</comment>
<dbReference type="Pfam" id="PF16344">
    <property type="entry name" value="FecR_C"/>
    <property type="match status" value="1"/>
</dbReference>
<feature type="domain" description="Protein FecR C-terminal" evidence="3">
    <location>
        <begin position="270"/>
        <end position="334"/>
    </location>
</feature>
<feature type="domain" description="FecR protein" evidence="2">
    <location>
        <begin position="129"/>
        <end position="222"/>
    </location>
</feature>